<dbReference type="Proteomes" id="UP000441523">
    <property type="component" value="Unassembled WGS sequence"/>
</dbReference>
<evidence type="ECO:0000313" key="3">
    <source>
        <dbReference type="EMBL" id="KAB1072804.1"/>
    </source>
</evidence>
<feature type="region of interest" description="Disordered" evidence="1">
    <location>
        <begin position="62"/>
        <end position="82"/>
    </location>
</feature>
<dbReference type="EMBL" id="VZZJ01000011">
    <property type="protein sequence ID" value="KAB1072804.1"/>
    <property type="molecule type" value="Genomic_DNA"/>
</dbReference>
<reference evidence="3 4" key="1">
    <citation type="submission" date="2019-09" db="EMBL/GenBank/DDBJ databases">
        <title>YIM 132548 draft genome.</title>
        <authorList>
            <person name="Jiang L."/>
        </authorList>
    </citation>
    <scope>NUCLEOTIDE SEQUENCE [LARGE SCALE GENOMIC DNA]</scope>
    <source>
        <strain evidence="3 4">YIM 132548</strain>
    </source>
</reference>
<evidence type="ECO:0000256" key="1">
    <source>
        <dbReference type="SAM" id="MobiDB-lite"/>
    </source>
</evidence>
<evidence type="ECO:0000256" key="2">
    <source>
        <dbReference type="SAM" id="SignalP"/>
    </source>
</evidence>
<evidence type="ECO:0000313" key="4">
    <source>
        <dbReference type="Proteomes" id="UP000441523"/>
    </source>
</evidence>
<feature type="compositionally biased region" description="Basic and acidic residues" evidence="1">
    <location>
        <begin position="67"/>
        <end position="82"/>
    </location>
</feature>
<feature type="signal peptide" evidence="2">
    <location>
        <begin position="1"/>
        <end position="25"/>
    </location>
</feature>
<dbReference type="AlphaFoldDB" id="A0A6N6MR16"/>
<accession>A0A6N6MR16</accession>
<dbReference type="RefSeq" id="WP_150964379.1">
    <property type="nucleotide sequence ID" value="NZ_VZZJ01000011.1"/>
</dbReference>
<proteinExistence type="predicted"/>
<gene>
    <name evidence="3" type="ORF">F6X51_14470</name>
</gene>
<sequence>MRKLSFAIAVLATLGGASLATSASAAPGAPMGVTAPDAITHVYMTPMERRMMHRRMERRAMHRHMERRMMRREMRRDMRRGM</sequence>
<organism evidence="3 4">
    <name type="scientific">Methylobacterium planeticum</name>
    <dbReference type="NCBI Taxonomy" id="2615211"/>
    <lineage>
        <taxon>Bacteria</taxon>
        <taxon>Pseudomonadati</taxon>
        <taxon>Pseudomonadota</taxon>
        <taxon>Alphaproteobacteria</taxon>
        <taxon>Hyphomicrobiales</taxon>
        <taxon>Methylobacteriaceae</taxon>
        <taxon>Methylobacterium</taxon>
    </lineage>
</organism>
<protein>
    <submittedName>
        <fullName evidence="3">Uncharacterized protein</fullName>
    </submittedName>
</protein>
<feature type="chain" id="PRO_5027027416" evidence="2">
    <location>
        <begin position="26"/>
        <end position="82"/>
    </location>
</feature>
<keyword evidence="4" id="KW-1185">Reference proteome</keyword>
<name>A0A6N6MR16_9HYPH</name>
<keyword evidence="2" id="KW-0732">Signal</keyword>
<comment type="caution">
    <text evidence="3">The sequence shown here is derived from an EMBL/GenBank/DDBJ whole genome shotgun (WGS) entry which is preliminary data.</text>
</comment>